<protein>
    <recommendedName>
        <fullName evidence="6">FAD-binding PCMH-type domain-containing protein</fullName>
    </recommendedName>
</protein>
<keyword evidence="3" id="KW-0274">FAD</keyword>
<dbReference type="PANTHER" id="PTHR42973:SF54">
    <property type="entry name" value="FAD-BINDING PCMH-TYPE DOMAIN-CONTAINING PROTEIN"/>
    <property type="match status" value="1"/>
</dbReference>
<dbReference type="InterPro" id="IPR016166">
    <property type="entry name" value="FAD-bd_PCMH"/>
</dbReference>
<keyword evidence="8" id="KW-1185">Reference proteome</keyword>
<dbReference type="EMBL" id="MU865398">
    <property type="protein sequence ID" value="KAK4224260.1"/>
    <property type="molecule type" value="Genomic_DNA"/>
</dbReference>
<dbReference type="PROSITE" id="PS51387">
    <property type="entry name" value="FAD_PCMH"/>
    <property type="match status" value="1"/>
</dbReference>
<dbReference type="SUPFAM" id="SSF56176">
    <property type="entry name" value="FAD-binding/transporter-associated domain-like"/>
    <property type="match status" value="1"/>
</dbReference>
<reference evidence="7" key="2">
    <citation type="submission" date="2023-05" db="EMBL/GenBank/DDBJ databases">
        <authorList>
            <consortium name="Lawrence Berkeley National Laboratory"/>
            <person name="Steindorff A."/>
            <person name="Hensen N."/>
            <person name="Bonometti L."/>
            <person name="Westerberg I."/>
            <person name="Brannstrom I.O."/>
            <person name="Guillou S."/>
            <person name="Cros-Aarteil S."/>
            <person name="Calhoun S."/>
            <person name="Haridas S."/>
            <person name="Kuo A."/>
            <person name="Mondo S."/>
            <person name="Pangilinan J."/>
            <person name="Riley R."/>
            <person name="Labutti K."/>
            <person name="Andreopoulos B."/>
            <person name="Lipzen A."/>
            <person name="Chen C."/>
            <person name="Yanf M."/>
            <person name="Daum C."/>
            <person name="Ng V."/>
            <person name="Clum A."/>
            <person name="Ohm R."/>
            <person name="Martin F."/>
            <person name="Silar P."/>
            <person name="Natvig D."/>
            <person name="Lalanne C."/>
            <person name="Gautier V."/>
            <person name="Ament-Velasquez S.L."/>
            <person name="Kruys A."/>
            <person name="Hutchinson M.I."/>
            <person name="Powell A.J."/>
            <person name="Barry K."/>
            <person name="Miller A.N."/>
            <person name="Grigoriev I.V."/>
            <person name="Debuchy R."/>
            <person name="Gladieux P."/>
            <person name="Thoren M.H."/>
            <person name="Johannesson H."/>
        </authorList>
    </citation>
    <scope>NUCLEOTIDE SEQUENCE</scope>
    <source>
        <strain evidence="7">CBS 990.96</strain>
    </source>
</reference>
<sequence length="501" mass="55012">MGRLDLVLAGLALPGLAFAILPGFNNPGNICETLNSTLPNLVTFPNTTLYEQSSQYWSLRQAEIRPRCYVTPQTAQHVSKAVKLLITRNVPFTVKSGGHTGYPGGSNIQDGVTIDLVYMKQITISPDRKTVTVGPGNRWVDVADVLDPLGLAVIGGRSSNVGVSGLLLGGGISYFSGLHGWACDNVKLYEIVVASGDIITATATKNSDLFWALRGGGGSNFGIVTKFELNSFEQGELWASSLILHPSVNATYVDVLQSFAVNGNLQDPAAHHYFIMAYAREFGGFIVLSDQFHPSKKTIPDVFKPLHQVPPQLVYMNNTRLDKVAGLTRASEGRLGARQNFAVMAVKATSAGLIHDFVAMWKEFVDRIVAETPEGVRLQPMMVIQPITVGVIQMMQRNGGNALGLKPSDGPLFLVMLSWEWDERSLDEKLEGESKKLLDEFDRVARQRGLGNGFVYMNYASRLQDVYGNYGLLNKGRLALTALKYDPLMRYKSLWKGYFKL</sequence>
<evidence type="ECO:0000313" key="8">
    <source>
        <dbReference type="Proteomes" id="UP001301958"/>
    </source>
</evidence>
<dbReference type="AlphaFoldDB" id="A0AAN7BJ64"/>
<dbReference type="InterPro" id="IPR006094">
    <property type="entry name" value="Oxid_FAD_bind_N"/>
</dbReference>
<evidence type="ECO:0000256" key="5">
    <source>
        <dbReference type="SAM" id="SignalP"/>
    </source>
</evidence>
<evidence type="ECO:0000256" key="1">
    <source>
        <dbReference type="ARBA" id="ARBA00005466"/>
    </source>
</evidence>
<dbReference type="InterPro" id="IPR050416">
    <property type="entry name" value="FAD-linked_Oxidoreductase"/>
</dbReference>
<evidence type="ECO:0000256" key="3">
    <source>
        <dbReference type="ARBA" id="ARBA00022827"/>
    </source>
</evidence>
<dbReference type="GO" id="GO:0071949">
    <property type="term" value="F:FAD binding"/>
    <property type="evidence" value="ECO:0007669"/>
    <property type="project" value="InterPro"/>
</dbReference>
<feature type="signal peptide" evidence="5">
    <location>
        <begin position="1"/>
        <end position="19"/>
    </location>
</feature>
<keyword evidence="2" id="KW-0285">Flavoprotein</keyword>
<comment type="caution">
    <text evidence="7">The sequence shown here is derived from an EMBL/GenBank/DDBJ whole genome shotgun (WGS) entry which is preliminary data.</text>
</comment>
<reference evidence="7" key="1">
    <citation type="journal article" date="2023" name="Mol. Phylogenet. Evol.">
        <title>Genome-scale phylogeny and comparative genomics of the fungal order Sordariales.</title>
        <authorList>
            <person name="Hensen N."/>
            <person name="Bonometti L."/>
            <person name="Westerberg I."/>
            <person name="Brannstrom I.O."/>
            <person name="Guillou S."/>
            <person name="Cros-Aarteil S."/>
            <person name="Calhoun S."/>
            <person name="Haridas S."/>
            <person name="Kuo A."/>
            <person name="Mondo S."/>
            <person name="Pangilinan J."/>
            <person name="Riley R."/>
            <person name="LaButti K."/>
            <person name="Andreopoulos B."/>
            <person name="Lipzen A."/>
            <person name="Chen C."/>
            <person name="Yan M."/>
            <person name="Daum C."/>
            <person name="Ng V."/>
            <person name="Clum A."/>
            <person name="Steindorff A."/>
            <person name="Ohm R.A."/>
            <person name="Martin F."/>
            <person name="Silar P."/>
            <person name="Natvig D.O."/>
            <person name="Lalanne C."/>
            <person name="Gautier V."/>
            <person name="Ament-Velasquez S.L."/>
            <person name="Kruys A."/>
            <person name="Hutchinson M.I."/>
            <person name="Powell A.J."/>
            <person name="Barry K."/>
            <person name="Miller A.N."/>
            <person name="Grigoriev I.V."/>
            <person name="Debuchy R."/>
            <person name="Gladieux P."/>
            <person name="Hiltunen Thoren M."/>
            <person name="Johannesson H."/>
        </authorList>
    </citation>
    <scope>NUCLEOTIDE SEQUENCE</scope>
    <source>
        <strain evidence="7">CBS 990.96</strain>
    </source>
</reference>
<comment type="similarity">
    <text evidence="1">Belongs to the oxygen-dependent FAD-linked oxidoreductase family.</text>
</comment>
<dbReference type="InterPro" id="IPR016169">
    <property type="entry name" value="FAD-bd_PCMH_sub2"/>
</dbReference>
<dbReference type="GO" id="GO:0016491">
    <property type="term" value="F:oxidoreductase activity"/>
    <property type="evidence" value="ECO:0007669"/>
    <property type="project" value="UniProtKB-KW"/>
</dbReference>
<dbReference type="Proteomes" id="UP001301958">
    <property type="component" value="Unassembled WGS sequence"/>
</dbReference>
<evidence type="ECO:0000259" key="6">
    <source>
        <dbReference type="PROSITE" id="PS51387"/>
    </source>
</evidence>
<proteinExistence type="inferred from homology"/>
<evidence type="ECO:0000256" key="2">
    <source>
        <dbReference type="ARBA" id="ARBA00022630"/>
    </source>
</evidence>
<feature type="domain" description="FAD-binding PCMH-type" evidence="6">
    <location>
        <begin position="62"/>
        <end position="234"/>
    </location>
</feature>
<keyword evidence="4" id="KW-0560">Oxidoreductase</keyword>
<dbReference type="InterPro" id="IPR036318">
    <property type="entry name" value="FAD-bd_PCMH-like_sf"/>
</dbReference>
<name>A0AAN7BJ64_9PEZI</name>
<evidence type="ECO:0000256" key="4">
    <source>
        <dbReference type="ARBA" id="ARBA00023002"/>
    </source>
</evidence>
<accession>A0AAN7BJ64</accession>
<organism evidence="7 8">
    <name type="scientific">Podospora fimiseda</name>
    <dbReference type="NCBI Taxonomy" id="252190"/>
    <lineage>
        <taxon>Eukaryota</taxon>
        <taxon>Fungi</taxon>
        <taxon>Dikarya</taxon>
        <taxon>Ascomycota</taxon>
        <taxon>Pezizomycotina</taxon>
        <taxon>Sordariomycetes</taxon>
        <taxon>Sordariomycetidae</taxon>
        <taxon>Sordariales</taxon>
        <taxon>Podosporaceae</taxon>
        <taxon>Podospora</taxon>
    </lineage>
</organism>
<keyword evidence="5" id="KW-0732">Signal</keyword>
<gene>
    <name evidence="7" type="ORF">QBC38DRAFT_398015</name>
</gene>
<dbReference type="PANTHER" id="PTHR42973">
    <property type="entry name" value="BINDING OXIDOREDUCTASE, PUTATIVE (AFU_ORTHOLOGUE AFUA_1G17690)-RELATED"/>
    <property type="match status" value="1"/>
</dbReference>
<dbReference type="Pfam" id="PF01565">
    <property type="entry name" value="FAD_binding_4"/>
    <property type="match status" value="1"/>
</dbReference>
<evidence type="ECO:0000313" key="7">
    <source>
        <dbReference type="EMBL" id="KAK4224260.1"/>
    </source>
</evidence>
<dbReference type="Gene3D" id="3.30.465.10">
    <property type="match status" value="1"/>
</dbReference>
<feature type="chain" id="PRO_5042832845" description="FAD-binding PCMH-type domain-containing protein" evidence="5">
    <location>
        <begin position="20"/>
        <end position="501"/>
    </location>
</feature>